<evidence type="ECO:0000313" key="1">
    <source>
        <dbReference type="EMBL" id="MPM47362.1"/>
    </source>
</evidence>
<dbReference type="EMBL" id="VSSQ01011649">
    <property type="protein sequence ID" value="MPM47362.1"/>
    <property type="molecule type" value="Genomic_DNA"/>
</dbReference>
<sequence>MRVRGDPVDDGVGEDLLLHPVVPLTGWQLGAVDRRRGLVSPIDQRVQLLDLCSARCREEPVVDDEKLDFDQGVQVPLLVTGAFGDRDPVEQLVGGQVEHLPVLLAGLVPQRAGDVGLARTGRPLQDDVLMFDEVAADREAGDQLGVHAASGHHLDVGDVGAGLGQAGLTAQPVQFAVAPPAVFPVDGLFDHLGAGQRRCRCRRGVGEVLEVLGHSRQAHFLEPGEGFDVDHARPPSVA</sequence>
<protein>
    <submittedName>
        <fullName evidence="1">Uncharacterized protein</fullName>
    </submittedName>
</protein>
<gene>
    <name evidence="1" type="ORF">SDC9_94071</name>
</gene>
<comment type="caution">
    <text evidence="1">The sequence shown here is derived from an EMBL/GenBank/DDBJ whole genome shotgun (WGS) entry which is preliminary data.</text>
</comment>
<organism evidence="1">
    <name type="scientific">bioreactor metagenome</name>
    <dbReference type="NCBI Taxonomy" id="1076179"/>
    <lineage>
        <taxon>unclassified sequences</taxon>
        <taxon>metagenomes</taxon>
        <taxon>ecological metagenomes</taxon>
    </lineage>
</organism>
<reference evidence="1" key="1">
    <citation type="submission" date="2019-08" db="EMBL/GenBank/DDBJ databases">
        <authorList>
            <person name="Kucharzyk K."/>
            <person name="Murdoch R.W."/>
            <person name="Higgins S."/>
            <person name="Loffler F."/>
        </authorList>
    </citation>
    <scope>NUCLEOTIDE SEQUENCE</scope>
</reference>
<proteinExistence type="predicted"/>
<dbReference type="AntiFam" id="ANF00239">
    <property type="entry name" value="Shadow ORF (opposite y4bM)"/>
</dbReference>
<name>A0A645A2V7_9ZZZZ</name>
<dbReference type="AlphaFoldDB" id="A0A645A2V7"/>
<accession>A0A645A2V7</accession>